<evidence type="ECO:0000313" key="6">
    <source>
        <dbReference type="Proteomes" id="UP000250744"/>
    </source>
</evidence>
<dbReference type="AlphaFoldDB" id="A0A364NMS9"/>
<proteinExistence type="inferred from homology"/>
<feature type="domain" description="Pyrroline-5-carboxylate reductase catalytic N-terminal" evidence="3">
    <location>
        <begin position="2"/>
        <end position="86"/>
    </location>
</feature>
<dbReference type="InterPro" id="IPR036291">
    <property type="entry name" value="NAD(P)-bd_dom_sf"/>
</dbReference>
<dbReference type="Proteomes" id="UP000250744">
    <property type="component" value="Unassembled WGS sequence"/>
</dbReference>
<dbReference type="Gene3D" id="3.40.50.720">
    <property type="entry name" value="NAD(P)-binding Rossmann-like Domain"/>
    <property type="match status" value="1"/>
</dbReference>
<dbReference type="InterPro" id="IPR028939">
    <property type="entry name" value="P5C_Rdtase_cat_N"/>
</dbReference>
<evidence type="ECO:0000256" key="2">
    <source>
        <dbReference type="ARBA" id="ARBA00023002"/>
    </source>
</evidence>
<comment type="similarity">
    <text evidence="1">Belongs to the pyrroline-5-carboxylate reductase family.</text>
</comment>
<keyword evidence="6" id="KW-1185">Reference proteome</keyword>
<evidence type="ECO:0000259" key="4">
    <source>
        <dbReference type="Pfam" id="PF14748"/>
    </source>
</evidence>
<dbReference type="InterPro" id="IPR029036">
    <property type="entry name" value="P5CR_dimer"/>
</dbReference>
<dbReference type="GO" id="GO:0055129">
    <property type="term" value="P:L-proline biosynthetic process"/>
    <property type="evidence" value="ECO:0007669"/>
    <property type="project" value="TreeGrafter"/>
</dbReference>
<dbReference type="Gene3D" id="1.10.3730.10">
    <property type="entry name" value="ProC C-terminal domain-like"/>
    <property type="match status" value="1"/>
</dbReference>
<name>A0A364NMS9_9GAMM</name>
<evidence type="ECO:0008006" key="7">
    <source>
        <dbReference type="Google" id="ProtNLM"/>
    </source>
</evidence>
<evidence type="ECO:0000256" key="1">
    <source>
        <dbReference type="ARBA" id="ARBA00005525"/>
    </source>
</evidence>
<dbReference type="EMBL" id="QKRX01000005">
    <property type="protein sequence ID" value="RAU18300.1"/>
    <property type="molecule type" value="Genomic_DNA"/>
</dbReference>
<dbReference type="OrthoDB" id="8418678at2"/>
<evidence type="ECO:0000313" key="5">
    <source>
        <dbReference type="EMBL" id="RAU18300.1"/>
    </source>
</evidence>
<protein>
    <recommendedName>
        <fullName evidence="7">Pyrroline-5-carboxylate reductase</fullName>
    </recommendedName>
</protein>
<evidence type="ECO:0000259" key="3">
    <source>
        <dbReference type="Pfam" id="PF03807"/>
    </source>
</evidence>
<organism evidence="5 6">
    <name type="scientific">Nitrincola tibetensis</name>
    <dbReference type="NCBI Taxonomy" id="2219697"/>
    <lineage>
        <taxon>Bacteria</taxon>
        <taxon>Pseudomonadati</taxon>
        <taxon>Pseudomonadota</taxon>
        <taxon>Gammaproteobacteria</taxon>
        <taxon>Oceanospirillales</taxon>
        <taxon>Oceanospirillaceae</taxon>
        <taxon>Nitrincola</taxon>
    </lineage>
</organism>
<dbReference type="Pfam" id="PF14748">
    <property type="entry name" value="P5CR_dimer"/>
    <property type="match status" value="1"/>
</dbReference>
<sequence>MRIGVLGVGALTEAIVTGVQKSKSPYSWCLSPRSAFRVERLLSLPQVSVAQDNQSVVDQCSTVIIGVRPDDLQSLATQIKLTSDHHLLCLAAGVHLETLQKMFYPAKVTRMMASIAAEYPGASVFFFPKDLQLSTCFSNAGFGVQSFTTELQFEASMLSVCVNAWWLDQVHALAQTFADETGMPLAEAVELLARAQQESVTLLKERRQTTPTVLAREIGTPGTFTARGLYHLKERQAEKPWVDILSQLLKELKSKE</sequence>
<dbReference type="PANTHER" id="PTHR11645">
    <property type="entry name" value="PYRROLINE-5-CARBOXYLATE REDUCTASE"/>
    <property type="match status" value="1"/>
</dbReference>
<keyword evidence="2" id="KW-0560">Oxidoreductase</keyword>
<dbReference type="Pfam" id="PF03807">
    <property type="entry name" value="F420_oxidored"/>
    <property type="match status" value="1"/>
</dbReference>
<comment type="caution">
    <text evidence="5">The sequence shown here is derived from an EMBL/GenBank/DDBJ whole genome shotgun (WGS) entry which is preliminary data.</text>
</comment>
<feature type="domain" description="Pyrroline-5-carboxylate reductase dimerisation" evidence="4">
    <location>
        <begin position="155"/>
        <end position="242"/>
    </location>
</feature>
<reference evidence="5 6" key="1">
    <citation type="submission" date="2018-06" db="EMBL/GenBank/DDBJ databases">
        <title>Nitrincola tibetense sp. nov., isolated from Lake XuguoCo on Tibetan Plateau.</title>
        <authorList>
            <person name="Xing P."/>
        </authorList>
    </citation>
    <scope>NUCLEOTIDE SEQUENCE [LARGE SCALE GENOMIC DNA]</scope>
    <source>
        <strain evidence="6">xg18</strain>
    </source>
</reference>
<dbReference type="SUPFAM" id="SSF51735">
    <property type="entry name" value="NAD(P)-binding Rossmann-fold domains"/>
    <property type="match status" value="1"/>
</dbReference>
<accession>A0A364NMS9</accession>
<dbReference type="RefSeq" id="WP_112158941.1">
    <property type="nucleotide sequence ID" value="NZ_QKRX01000005.1"/>
</dbReference>
<gene>
    <name evidence="5" type="ORF">DN062_08700</name>
</gene>
<dbReference type="PANTHER" id="PTHR11645:SF0">
    <property type="entry name" value="PYRROLINE-5-CARBOXYLATE REDUCTASE 3"/>
    <property type="match status" value="1"/>
</dbReference>
<dbReference type="GO" id="GO:0004735">
    <property type="term" value="F:pyrroline-5-carboxylate reductase activity"/>
    <property type="evidence" value="ECO:0007669"/>
    <property type="project" value="TreeGrafter"/>
</dbReference>